<dbReference type="Pfam" id="PF14016">
    <property type="entry name" value="DUF4232"/>
    <property type="match status" value="1"/>
</dbReference>
<feature type="domain" description="DUF4232" evidence="2">
    <location>
        <begin position="92"/>
        <end position="228"/>
    </location>
</feature>
<dbReference type="AlphaFoldDB" id="A0A919U4Y8"/>
<comment type="caution">
    <text evidence="3">The sequence shown here is derived from an EMBL/GenBank/DDBJ whole genome shotgun (WGS) entry which is preliminary data.</text>
</comment>
<feature type="region of interest" description="Disordered" evidence="1">
    <location>
        <begin position="1"/>
        <end position="27"/>
    </location>
</feature>
<accession>A0A919U4Y8</accession>
<gene>
    <name evidence="3" type="ORF">Dsi01nite_007100</name>
</gene>
<dbReference type="EMBL" id="BONQ01000016">
    <property type="protein sequence ID" value="GIG42669.1"/>
    <property type="molecule type" value="Genomic_DNA"/>
</dbReference>
<evidence type="ECO:0000313" key="3">
    <source>
        <dbReference type="EMBL" id="GIG42669.1"/>
    </source>
</evidence>
<sequence length="230" mass="23133">MPTTAHPAPRPAPPPSAGWAAGGQRGRRRYGKIDGVKARWLPVAAAAVLAGCGTTPAHPGGPPVARPGVSFAATTQAPSSSPPVVAPPSPACLAPGVALTVGEVDAAMGLRAVGLTLRNCGTATYTVNGYPAVELLDADRAPLDVAVLNGTSNVSTIERFSGPPKRVDVKPGGTAVAVLVWRNLTTDAATVAKGEYLSVAPAQGQPRHVLALMVDPGNTGKLAVSPWTAP</sequence>
<organism evidence="3 4">
    <name type="scientific">Dactylosporangium siamense</name>
    <dbReference type="NCBI Taxonomy" id="685454"/>
    <lineage>
        <taxon>Bacteria</taxon>
        <taxon>Bacillati</taxon>
        <taxon>Actinomycetota</taxon>
        <taxon>Actinomycetes</taxon>
        <taxon>Micromonosporales</taxon>
        <taxon>Micromonosporaceae</taxon>
        <taxon>Dactylosporangium</taxon>
    </lineage>
</organism>
<evidence type="ECO:0000259" key="2">
    <source>
        <dbReference type="Pfam" id="PF14016"/>
    </source>
</evidence>
<name>A0A919U4Y8_9ACTN</name>
<protein>
    <recommendedName>
        <fullName evidence="2">DUF4232 domain-containing protein</fullName>
    </recommendedName>
</protein>
<reference evidence="3" key="1">
    <citation type="submission" date="2021-01" db="EMBL/GenBank/DDBJ databases">
        <title>Whole genome shotgun sequence of Dactylosporangium siamense NBRC 106093.</title>
        <authorList>
            <person name="Komaki H."/>
            <person name="Tamura T."/>
        </authorList>
    </citation>
    <scope>NUCLEOTIDE SEQUENCE</scope>
    <source>
        <strain evidence="3">NBRC 106093</strain>
    </source>
</reference>
<evidence type="ECO:0000313" key="4">
    <source>
        <dbReference type="Proteomes" id="UP000660611"/>
    </source>
</evidence>
<dbReference type="RefSeq" id="WP_203844556.1">
    <property type="nucleotide sequence ID" value="NZ_BAAAVW010000002.1"/>
</dbReference>
<dbReference type="InterPro" id="IPR025326">
    <property type="entry name" value="DUF4232"/>
</dbReference>
<feature type="region of interest" description="Disordered" evidence="1">
    <location>
        <begin position="56"/>
        <end position="88"/>
    </location>
</feature>
<evidence type="ECO:0000256" key="1">
    <source>
        <dbReference type="SAM" id="MobiDB-lite"/>
    </source>
</evidence>
<keyword evidence="4" id="KW-1185">Reference proteome</keyword>
<dbReference type="Proteomes" id="UP000660611">
    <property type="component" value="Unassembled WGS sequence"/>
</dbReference>
<proteinExistence type="predicted"/>